<name>A0A1H3GSS6_9BACT</name>
<dbReference type="STRING" id="651662.SAMN04488069_105136"/>
<dbReference type="AlphaFoldDB" id="A0A1H3GSS6"/>
<dbReference type="Proteomes" id="UP000199249">
    <property type="component" value="Unassembled WGS sequence"/>
</dbReference>
<dbReference type="EMBL" id="FNOV01000005">
    <property type="protein sequence ID" value="SDY05708.1"/>
    <property type="molecule type" value="Genomic_DNA"/>
</dbReference>
<evidence type="ECO:0000313" key="4">
    <source>
        <dbReference type="Proteomes" id="UP000199249"/>
    </source>
</evidence>
<evidence type="ECO:0000256" key="2">
    <source>
        <dbReference type="SAM" id="Phobius"/>
    </source>
</evidence>
<keyword evidence="2" id="KW-0812">Transmembrane</keyword>
<dbReference type="RefSeq" id="WP_092739185.1">
    <property type="nucleotide sequence ID" value="NZ_FNOV01000005.1"/>
</dbReference>
<keyword evidence="2" id="KW-0472">Membrane</keyword>
<keyword evidence="2" id="KW-1133">Transmembrane helix</keyword>
<keyword evidence="4" id="KW-1185">Reference proteome</keyword>
<sequence length="281" mass="30453">MSGFPSAPDSFQKKTTAELQYLVENPSLYDAGVVTRARQELRQRGALVPATPSLPNSPAAPVSTAYDHDDAPPSQAGSRWLLGGLGLLAVLALAWWAFQPQPAKTAVRQPPAPIVLEATTIRPLPSFEPEAAKQVATTRRLLPATDRADTTAAGRYARMARRYWLAENTAAYLTAQALGDSVTSVFAGQAGIGLERISWFMGAMAYDQNLTPEMDTRLALMQRGMALRRSSLQALKARAEADVPLLDPDVERDQQEAVSVSREVLGQYQKAAPIRGRLEAL</sequence>
<evidence type="ECO:0000256" key="1">
    <source>
        <dbReference type="SAM" id="MobiDB-lite"/>
    </source>
</evidence>
<organism evidence="3 4">
    <name type="scientific">Hymenobacter psychrophilus</name>
    <dbReference type="NCBI Taxonomy" id="651662"/>
    <lineage>
        <taxon>Bacteria</taxon>
        <taxon>Pseudomonadati</taxon>
        <taxon>Bacteroidota</taxon>
        <taxon>Cytophagia</taxon>
        <taxon>Cytophagales</taxon>
        <taxon>Hymenobacteraceae</taxon>
        <taxon>Hymenobacter</taxon>
    </lineage>
</organism>
<reference evidence="4" key="1">
    <citation type="submission" date="2016-10" db="EMBL/GenBank/DDBJ databases">
        <authorList>
            <person name="Varghese N."/>
            <person name="Submissions S."/>
        </authorList>
    </citation>
    <scope>NUCLEOTIDE SEQUENCE [LARGE SCALE GENOMIC DNA]</scope>
    <source>
        <strain evidence="4">CGMCC 1.8975</strain>
    </source>
</reference>
<feature type="transmembrane region" description="Helical" evidence="2">
    <location>
        <begin position="80"/>
        <end position="98"/>
    </location>
</feature>
<evidence type="ECO:0000313" key="3">
    <source>
        <dbReference type="EMBL" id="SDY05708.1"/>
    </source>
</evidence>
<protein>
    <submittedName>
        <fullName evidence="3">Uncharacterized protein</fullName>
    </submittedName>
</protein>
<proteinExistence type="predicted"/>
<feature type="region of interest" description="Disordered" evidence="1">
    <location>
        <begin position="46"/>
        <end position="73"/>
    </location>
</feature>
<accession>A0A1H3GSS6</accession>
<dbReference type="OrthoDB" id="875567at2"/>
<gene>
    <name evidence="3" type="ORF">SAMN04488069_105136</name>
</gene>